<dbReference type="Pfam" id="PF08334">
    <property type="entry name" value="T2SSG"/>
    <property type="match status" value="1"/>
</dbReference>
<dbReference type="SUPFAM" id="SSF54523">
    <property type="entry name" value="Pili subunits"/>
    <property type="match status" value="1"/>
</dbReference>
<gene>
    <name evidence="13" type="primary">gspG</name>
    <name evidence="13" type="ORF">ENG92_03700</name>
</gene>
<organism evidence="13">
    <name type="scientific">Thiolapillus brandeum</name>
    <dbReference type="NCBI Taxonomy" id="1076588"/>
    <lineage>
        <taxon>Bacteria</taxon>
        <taxon>Pseudomonadati</taxon>
        <taxon>Pseudomonadota</taxon>
        <taxon>Gammaproteobacteria</taxon>
        <taxon>Chromatiales</taxon>
        <taxon>Sedimenticolaceae</taxon>
        <taxon>Thiolapillus</taxon>
    </lineage>
</organism>
<dbReference type="GO" id="GO:0015627">
    <property type="term" value="C:type II protein secretion system complex"/>
    <property type="evidence" value="ECO:0007669"/>
    <property type="project" value="InterPro"/>
</dbReference>
<dbReference type="GO" id="GO:0015628">
    <property type="term" value="P:protein secretion by the type II secretion system"/>
    <property type="evidence" value="ECO:0007669"/>
    <property type="project" value="InterPro"/>
</dbReference>
<accession>A0A831K3G5</accession>
<comment type="subcellular location">
    <subcellularLocation>
        <location evidence="1">Cell inner membrane</location>
        <topology evidence="1">Single-pass membrane protein</topology>
    </subcellularLocation>
</comment>
<dbReference type="PANTHER" id="PTHR30093:SF45">
    <property type="entry name" value="TYPE II SECRETION SYSTEM CORE PROTEIN G"/>
    <property type="match status" value="1"/>
</dbReference>
<evidence type="ECO:0000256" key="6">
    <source>
        <dbReference type="ARBA" id="ARBA00022519"/>
    </source>
</evidence>
<evidence type="ECO:0000259" key="12">
    <source>
        <dbReference type="Pfam" id="PF08334"/>
    </source>
</evidence>
<evidence type="ECO:0000256" key="5">
    <source>
        <dbReference type="ARBA" id="ARBA00022481"/>
    </source>
</evidence>
<dbReference type="PROSITE" id="PS00409">
    <property type="entry name" value="PROKAR_NTER_METHYL"/>
    <property type="match status" value="1"/>
</dbReference>
<keyword evidence="7 11" id="KW-0812">Transmembrane</keyword>
<evidence type="ECO:0000256" key="3">
    <source>
        <dbReference type="ARBA" id="ARBA00020042"/>
    </source>
</evidence>
<feature type="domain" description="Type II secretion system protein GspG C-terminal" evidence="12">
    <location>
        <begin position="34"/>
        <end position="132"/>
    </location>
</feature>
<evidence type="ECO:0000256" key="7">
    <source>
        <dbReference type="ARBA" id="ARBA00022692"/>
    </source>
</evidence>
<sequence length="133" mass="14391">MKIKTSGNHAGFTLLELLVVLAILAMLAGLVGPRIMNQFGKGKQDAAVAQIGNLKSALELYKLDAMNYPQSLEALTQGVNGNKPILDKLPKDPWGNDYHYRFPGEHGDYDIVSYGADGSPGGEGESRDITSWE</sequence>
<dbReference type="InterPro" id="IPR013545">
    <property type="entry name" value="T2SS_protein-GspG_C"/>
</dbReference>
<name>A0A831K3G5_9GAMM</name>
<evidence type="ECO:0000256" key="2">
    <source>
        <dbReference type="ARBA" id="ARBA00009984"/>
    </source>
</evidence>
<dbReference type="GO" id="GO:0005886">
    <property type="term" value="C:plasma membrane"/>
    <property type="evidence" value="ECO:0007669"/>
    <property type="project" value="UniProtKB-SubCell"/>
</dbReference>
<feature type="transmembrane region" description="Helical" evidence="11">
    <location>
        <begin position="12"/>
        <end position="31"/>
    </location>
</feature>
<keyword evidence="4" id="KW-1003">Cell membrane</keyword>
<keyword evidence="5" id="KW-0488">Methylation</keyword>
<evidence type="ECO:0000256" key="1">
    <source>
        <dbReference type="ARBA" id="ARBA00004377"/>
    </source>
</evidence>
<dbReference type="EMBL" id="DRCV01000165">
    <property type="protein sequence ID" value="HDK38101.1"/>
    <property type="molecule type" value="Genomic_DNA"/>
</dbReference>
<dbReference type="Proteomes" id="UP000885822">
    <property type="component" value="Unassembled WGS sequence"/>
</dbReference>
<dbReference type="PANTHER" id="PTHR30093">
    <property type="entry name" value="GENERAL SECRETION PATHWAY PROTEIN G"/>
    <property type="match status" value="1"/>
</dbReference>
<keyword evidence="9 11" id="KW-0472">Membrane</keyword>
<evidence type="ECO:0000256" key="10">
    <source>
        <dbReference type="SAM" id="MobiDB-lite"/>
    </source>
</evidence>
<feature type="compositionally biased region" description="Basic and acidic residues" evidence="10">
    <location>
        <begin position="124"/>
        <end position="133"/>
    </location>
</feature>
<dbReference type="Gene3D" id="3.30.700.10">
    <property type="entry name" value="Glycoprotein, Type 4 Pilin"/>
    <property type="match status" value="1"/>
</dbReference>
<dbReference type="NCBIfam" id="TIGR01710">
    <property type="entry name" value="typeII_sec_gspG"/>
    <property type="match status" value="1"/>
</dbReference>
<keyword evidence="6" id="KW-0997">Cell inner membrane</keyword>
<evidence type="ECO:0000313" key="13">
    <source>
        <dbReference type="EMBL" id="HDK38101.1"/>
    </source>
</evidence>
<keyword evidence="8 11" id="KW-1133">Transmembrane helix</keyword>
<dbReference type="PRINTS" id="PR00813">
    <property type="entry name" value="BCTERIALGSPG"/>
</dbReference>
<dbReference type="NCBIfam" id="TIGR02532">
    <property type="entry name" value="IV_pilin_GFxxxE"/>
    <property type="match status" value="1"/>
</dbReference>
<dbReference type="Pfam" id="PF07963">
    <property type="entry name" value="N_methyl"/>
    <property type="match status" value="1"/>
</dbReference>
<evidence type="ECO:0000256" key="9">
    <source>
        <dbReference type="ARBA" id="ARBA00023136"/>
    </source>
</evidence>
<evidence type="ECO:0000256" key="8">
    <source>
        <dbReference type="ARBA" id="ARBA00022989"/>
    </source>
</evidence>
<dbReference type="InterPro" id="IPR010054">
    <property type="entry name" value="Type2_sec_GspG"/>
</dbReference>
<evidence type="ECO:0000256" key="4">
    <source>
        <dbReference type="ARBA" id="ARBA00022475"/>
    </source>
</evidence>
<reference evidence="13" key="1">
    <citation type="journal article" date="2020" name="mSystems">
        <title>Genome- and Community-Level Interaction Insights into Carbon Utilization and Element Cycling Functions of Hydrothermarchaeota in Hydrothermal Sediment.</title>
        <authorList>
            <person name="Zhou Z."/>
            <person name="Liu Y."/>
            <person name="Xu W."/>
            <person name="Pan J."/>
            <person name="Luo Z.H."/>
            <person name="Li M."/>
        </authorList>
    </citation>
    <scope>NUCLEOTIDE SEQUENCE [LARGE SCALE GENOMIC DNA]</scope>
    <source>
        <strain evidence="13">HyVt-26</strain>
    </source>
</reference>
<dbReference type="InterPro" id="IPR000983">
    <property type="entry name" value="Bac_GSPG_pilin"/>
</dbReference>
<proteinExistence type="inferred from homology"/>
<protein>
    <recommendedName>
        <fullName evidence="3">Type II secretion system core protein G</fullName>
    </recommendedName>
</protein>
<dbReference type="AlphaFoldDB" id="A0A831K3G5"/>
<dbReference type="InterPro" id="IPR012902">
    <property type="entry name" value="N_methyl_site"/>
</dbReference>
<feature type="region of interest" description="Disordered" evidence="10">
    <location>
        <begin position="114"/>
        <end position="133"/>
    </location>
</feature>
<comment type="caution">
    <text evidence="13">The sequence shown here is derived from an EMBL/GenBank/DDBJ whole genome shotgun (WGS) entry which is preliminary data.</text>
</comment>
<comment type="similarity">
    <text evidence="2">Belongs to the GSP G family.</text>
</comment>
<evidence type="ECO:0000256" key="11">
    <source>
        <dbReference type="SAM" id="Phobius"/>
    </source>
</evidence>
<dbReference type="InterPro" id="IPR045584">
    <property type="entry name" value="Pilin-like"/>
</dbReference>